<sequence>MPVLFLMLITVLNDGTLITVAYDNVNPSKVPEKWHLKALWAVSTVLSITALLSSLLLLWAALDSWNPHGLFHKLGLPGMQFDQIVTMIYLKVSLSDFLTLFSARTHNGFFWTSVPSWMLLTGATISMGISTLIACMWPPGVATFWTDGIPCRGLALGEYKLWALWVWIYCIVWWWIQDLCKVGAYWVIRRYNLFGVNTATLVNMRDKTTFGDKDSLARMSAGMVEGKLLEKQVERAADTVARVARASNDPAIRRASQGIDVVRTSVRVARDSLGATTGAAKDPETGAATSAAASLGRMQATVAQIERALEAAPPAERELIQIQLDAVRATAERLAAIDRQMRAERR</sequence>
<dbReference type="Gene3D" id="1.20.1110.10">
    <property type="entry name" value="Calcium-transporting ATPase, transmembrane domain"/>
    <property type="match status" value="1"/>
</dbReference>
<name>A0A0D2MF42_9CHLO</name>
<feature type="transmembrane region" description="Helical" evidence="1">
    <location>
        <begin position="37"/>
        <end position="62"/>
    </location>
</feature>
<reference evidence="3 4" key="1">
    <citation type="journal article" date="2013" name="BMC Genomics">
        <title>Reconstruction of the lipid metabolism for the microalga Monoraphidium neglectum from its genome sequence reveals characteristics suitable for biofuel production.</title>
        <authorList>
            <person name="Bogen C."/>
            <person name="Al-Dilaimi A."/>
            <person name="Albersmeier A."/>
            <person name="Wichmann J."/>
            <person name="Grundmann M."/>
            <person name="Rupp O."/>
            <person name="Lauersen K.J."/>
            <person name="Blifernez-Klassen O."/>
            <person name="Kalinowski J."/>
            <person name="Goesmann A."/>
            <person name="Mussgnug J.H."/>
            <person name="Kruse O."/>
        </authorList>
    </citation>
    <scope>NUCLEOTIDE SEQUENCE [LARGE SCALE GENOMIC DNA]</scope>
    <source>
        <strain evidence="3 4">SAG 48.87</strain>
    </source>
</reference>
<keyword evidence="4" id="KW-1185">Reference proteome</keyword>
<feature type="transmembrane region" description="Helical" evidence="1">
    <location>
        <begin position="114"/>
        <end position="138"/>
    </location>
</feature>
<evidence type="ECO:0000256" key="1">
    <source>
        <dbReference type="SAM" id="Phobius"/>
    </source>
</evidence>
<gene>
    <name evidence="3" type="ORF">MNEG_14226</name>
</gene>
<proteinExistence type="predicted"/>
<dbReference type="RefSeq" id="XP_013892755.1">
    <property type="nucleotide sequence ID" value="XM_014037301.1"/>
</dbReference>
<dbReference type="EC" id="3.6.3.6" evidence="3"/>
<evidence type="ECO:0000313" key="4">
    <source>
        <dbReference type="Proteomes" id="UP000054498"/>
    </source>
</evidence>
<feature type="chain" id="PRO_5002247184" evidence="2">
    <location>
        <begin position="22"/>
        <end position="346"/>
    </location>
</feature>
<dbReference type="PANTHER" id="PTHR42861">
    <property type="entry name" value="CALCIUM-TRANSPORTING ATPASE"/>
    <property type="match status" value="1"/>
</dbReference>
<keyword evidence="1" id="KW-0472">Membrane</keyword>
<feature type="transmembrane region" description="Helical" evidence="1">
    <location>
        <begin position="74"/>
        <end position="94"/>
    </location>
</feature>
<dbReference type="InterPro" id="IPR023298">
    <property type="entry name" value="ATPase_P-typ_TM_dom_sf"/>
</dbReference>
<organism evidence="3 4">
    <name type="scientific">Monoraphidium neglectum</name>
    <dbReference type="NCBI Taxonomy" id="145388"/>
    <lineage>
        <taxon>Eukaryota</taxon>
        <taxon>Viridiplantae</taxon>
        <taxon>Chlorophyta</taxon>
        <taxon>core chlorophytes</taxon>
        <taxon>Chlorophyceae</taxon>
        <taxon>CS clade</taxon>
        <taxon>Sphaeropleales</taxon>
        <taxon>Selenastraceae</taxon>
        <taxon>Monoraphidium</taxon>
    </lineage>
</organism>
<dbReference type="AlphaFoldDB" id="A0A0D2MF42"/>
<feature type="transmembrane region" description="Helical" evidence="1">
    <location>
        <begin position="159"/>
        <end position="176"/>
    </location>
</feature>
<keyword evidence="1" id="KW-0812">Transmembrane</keyword>
<dbReference type="OrthoDB" id="116380at2759"/>
<evidence type="ECO:0000313" key="3">
    <source>
        <dbReference type="EMBL" id="KIY93735.1"/>
    </source>
</evidence>
<dbReference type="GO" id="GO:0016787">
    <property type="term" value="F:hydrolase activity"/>
    <property type="evidence" value="ECO:0007669"/>
    <property type="project" value="UniProtKB-KW"/>
</dbReference>
<dbReference type="KEGG" id="mng:MNEG_14226"/>
<dbReference type="STRING" id="145388.A0A0D2MF42"/>
<feature type="signal peptide" evidence="2">
    <location>
        <begin position="1"/>
        <end position="21"/>
    </location>
</feature>
<accession>A0A0D2MF42</accession>
<evidence type="ECO:0000256" key="2">
    <source>
        <dbReference type="SAM" id="SignalP"/>
    </source>
</evidence>
<keyword evidence="3" id="KW-0378">Hydrolase</keyword>
<dbReference type="SUPFAM" id="SSF81665">
    <property type="entry name" value="Calcium ATPase, transmembrane domain M"/>
    <property type="match status" value="1"/>
</dbReference>
<keyword evidence="2" id="KW-0732">Signal</keyword>
<dbReference type="Proteomes" id="UP000054498">
    <property type="component" value="Unassembled WGS sequence"/>
</dbReference>
<keyword evidence="1" id="KW-1133">Transmembrane helix</keyword>
<dbReference type="EMBL" id="KK104555">
    <property type="protein sequence ID" value="KIY93735.1"/>
    <property type="molecule type" value="Genomic_DNA"/>
</dbReference>
<dbReference type="GeneID" id="25731767"/>
<protein>
    <submittedName>
        <fullName evidence="3">H+-transporting ATPase</fullName>
        <ecNumber evidence="3">3.6.3.6</ecNumber>
    </submittedName>
</protein>